<name>V9ERP8_PHYNI</name>
<dbReference type="AlphaFoldDB" id="V9ERP8"/>
<dbReference type="HOGENOM" id="CLU_1921253_0_0_1"/>
<keyword evidence="1" id="KW-0732">Signal</keyword>
<keyword evidence="3" id="KW-1185">Reference proteome</keyword>
<evidence type="ECO:0000313" key="2">
    <source>
        <dbReference type="EMBL" id="ETI41940.1"/>
    </source>
</evidence>
<comment type="caution">
    <text evidence="2">The sequence shown here is derived from an EMBL/GenBank/DDBJ whole genome shotgun (WGS) entry which is preliminary data.</text>
</comment>
<reference evidence="2 3" key="1">
    <citation type="submission" date="2013-11" db="EMBL/GenBank/DDBJ databases">
        <title>The Genome Sequence of Phytophthora parasitica P1569.</title>
        <authorList>
            <consortium name="The Broad Institute Genomics Platform"/>
            <person name="Russ C."/>
            <person name="Tyler B."/>
            <person name="Panabieres F."/>
            <person name="Shan W."/>
            <person name="Tripathy S."/>
            <person name="Grunwald N."/>
            <person name="Machado M."/>
            <person name="Johnson C.S."/>
            <person name="Arredondo F."/>
            <person name="Hong C."/>
            <person name="Coffey M."/>
            <person name="Young S.K."/>
            <person name="Zeng Q."/>
            <person name="Gargeya S."/>
            <person name="Fitzgerald M."/>
            <person name="Abouelleil A."/>
            <person name="Alvarado L."/>
            <person name="Chapman S.B."/>
            <person name="Gainer-Dewar J."/>
            <person name="Goldberg J."/>
            <person name="Griggs A."/>
            <person name="Gujja S."/>
            <person name="Hansen M."/>
            <person name="Howarth C."/>
            <person name="Imamovic A."/>
            <person name="Ireland A."/>
            <person name="Larimer J."/>
            <person name="McCowan C."/>
            <person name="Murphy C."/>
            <person name="Pearson M."/>
            <person name="Poon T.W."/>
            <person name="Priest M."/>
            <person name="Roberts A."/>
            <person name="Saif S."/>
            <person name="Shea T."/>
            <person name="Sykes S."/>
            <person name="Wortman J."/>
            <person name="Nusbaum C."/>
            <person name="Birren B."/>
        </authorList>
    </citation>
    <scope>NUCLEOTIDE SEQUENCE [LARGE SCALE GENOMIC DNA]</scope>
    <source>
        <strain evidence="2 3">P1569</strain>
    </source>
</reference>
<protein>
    <submittedName>
        <fullName evidence="2">Uncharacterized protein</fullName>
    </submittedName>
</protein>
<organism evidence="2 3">
    <name type="scientific">Phytophthora nicotianae P1569</name>
    <dbReference type="NCBI Taxonomy" id="1317065"/>
    <lineage>
        <taxon>Eukaryota</taxon>
        <taxon>Sar</taxon>
        <taxon>Stramenopiles</taxon>
        <taxon>Oomycota</taxon>
        <taxon>Peronosporomycetes</taxon>
        <taxon>Peronosporales</taxon>
        <taxon>Peronosporaceae</taxon>
        <taxon>Phytophthora</taxon>
    </lineage>
</organism>
<feature type="signal peptide" evidence="1">
    <location>
        <begin position="1"/>
        <end position="26"/>
    </location>
</feature>
<accession>V9ERP8</accession>
<dbReference type="OrthoDB" id="167732at2759"/>
<evidence type="ECO:0000256" key="1">
    <source>
        <dbReference type="SAM" id="SignalP"/>
    </source>
</evidence>
<feature type="chain" id="PRO_5004774817" evidence="1">
    <location>
        <begin position="27"/>
        <end position="132"/>
    </location>
</feature>
<proteinExistence type="predicted"/>
<gene>
    <name evidence="2" type="ORF">F443_12861</name>
</gene>
<dbReference type="Proteomes" id="UP000018721">
    <property type="component" value="Unassembled WGS sequence"/>
</dbReference>
<dbReference type="EMBL" id="ANIZ01002177">
    <property type="protein sequence ID" value="ETI41940.1"/>
    <property type="molecule type" value="Genomic_DNA"/>
</dbReference>
<sequence>MVGDANFWAKLDAVLLLLRPINASLAEFWSDGNFVPAVFNQFRQLSRTNAYHDELDNSEHQLRFLQDGELDDAIADATTMISADPEGKQKVSDEITQFVTDKLAWREDKKQRYQSCTPLNWWPTRQTKSCGH</sequence>
<evidence type="ECO:0000313" key="3">
    <source>
        <dbReference type="Proteomes" id="UP000018721"/>
    </source>
</evidence>